<keyword evidence="4 10" id="KW-0808">Transferase</keyword>
<evidence type="ECO:0000256" key="2">
    <source>
        <dbReference type="ARBA" id="ARBA00003213"/>
    </source>
</evidence>
<keyword evidence="8 10" id="KW-0460">Magnesium</keyword>
<keyword evidence="7 10" id="KW-0067">ATP-binding</keyword>
<evidence type="ECO:0000256" key="4">
    <source>
        <dbReference type="ARBA" id="ARBA00022679"/>
    </source>
</evidence>
<feature type="binding site" evidence="10">
    <location>
        <begin position="15"/>
        <end position="20"/>
    </location>
    <ligand>
        <name>substrate</name>
    </ligand>
</feature>
<evidence type="ECO:0000256" key="1">
    <source>
        <dbReference type="ARBA" id="ARBA00001946"/>
    </source>
</evidence>
<dbReference type="EMBL" id="FMHG01000001">
    <property type="protein sequence ID" value="SCJ50320.1"/>
    <property type="molecule type" value="Genomic_DNA"/>
</dbReference>
<dbReference type="Gene3D" id="3.40.50.300">
    <property type="entry name" value="P-loop containing nucleotide triphosphate hydrolases"/>
    <property type="match status" value="1"/>
</dbReference>
<dbReference type="InterPro" id="IPR018022">
    <property type="entry name" value="IPT"/>
</dbReference>
<evidence type="ECO:0000256" key="6">
    <source>
        <dbReference type="ARBA" id="ARBA00022741"/>
    </source>
</evidence>
<evidence type="ECO:0000256" key="5">
    <source>
        <dbReference type="ARBA" id="ARBA00022694"/>
    </source>
</evidence>
<evidence type="ECO:0000313" key="14">
    <source>
        <dbReference type="EMBL" id="SCJ50320.1"/>
    </source>
</evidence>
<dbReference type="EC" id="2.5.1.75" evidence="10"/>
<feature type="region of interest" description="Interaction with substrate tRNA" evidence="10">
    <location>
        <begin position="38"/>
        <end position="41"/>
    </location>
</feature>
<comment type="catalytic activity">
    <reaction evidence="9 10 11">
        <text>adenosine(37) in tRNA + dimethylallyl diphosphate = N(6)-dimethylallyladenosine(37) in tRNA + diphosphate</text>
        <dbReference type="Rhea" id="RHEA:26482"/>
        <dbReference type="Rhea" id="RHEA-COMP:10162"/>
        <dbReference type="Rhea" id="RHEA-COMP:10375"/>
        <dbReference type="ChEBI" id="CHEBI:33019"/>
        <dbReference type="ChEBI" id="CHEBI:57623"/>
        <dbReference type="ChEBI" id="CHEBI:74411"/>
        <dbReference type="ChEBI" id="CHEBI:74415"/>
        <dbReference type="EC" id="2.5.1.75"/>
    </reaction>
</comment>
<comment type="function">
    <text evidence="2 10 12">Catalyzes the transfer of a dimethylallyl group onto the adenine at position 37 in tRNAs that read codons beginning with uridine, leading to the formation of N6-(dimethylallyl)adenosine (i(6)A).</text>
</comment>
<organism evidence="14">
    <name type="scientific">uncultured Anaerotruncus sp</name>
    <dbReference type="NCBI Taxonomy" id="905011"/>
    <lineage>
        <taxon>Bacteria</taxon>
        <taxon>Bacillati</taxon>
        <taxon>Bacillota</taxon>
        <taxon>Clostridia</taxon>
        <taxon>Eubacteriales</taxon>
        <taxon>Oscillospiraceae</taxon>
        <taxon>Anaerotruncus</taxon>
        <taxon>environmental samples</taxon>
    </lineage>
</organism>
<feature type="binding site" evidence="10">
    <location>
        <begin position="13"/>
        <end position="20"/>
    </location>
    <ligand>
        <name>ATP</name>
        <dbReference type="ChEBI" id="CHEBI:30616"/>
    </ligand>
</feature>
<comment type="cofactor">
    <cofactor evidence="1 10">
        <name>Mg(2+)</name>
        <dbReference type="ChEBI" id="CHEBI:18420"/>
    </cofactor>
</comment>
<dbReference type="InterPro" id="IPR039657">
    <property type="entry name" value="Dimethylallyltransferase"/>
</dbReference>
<comment type="similarity">
    <text evidence="3 10 13">Belongs to the IPP transferase family.</text>
</comment>
<comment type="caution">
    <text evidence="10">Lacks conserved residue(s) required for the propagation of feature annotation.</text>
</comment>
<comment type="subunit">
    <text evidence="10">Monomer.</text>
</comment>
<dbReference type="Pfam" id="PF01715">
    <property type="entry name" value="IPPT"/>
    <property type="match status" value="1"/>
</dbReference>
<dbReference type="SUPFAM" id="SSF52540">
    <property type="entry name" value="P-loop containing nucleoside triphosphate hydrolases"/>
    <property type="match status" value="2"/>
</dbReference>
<dbReference type="GO" id="GO:0052381">
    <property type="term" value="F:tRNA dimethylallyltransferase activity"/>
    <property type="evidence" value="ECO:0007669"/>
    <property type="project" value="UniProtKB-UniRule"/>
</dbReference>
<name>A0A1C6GYF3_9FIRM</name>
<evidence type="ECO:0000256" key="13">
    <source>
        <dbReference type="RuleBase" id="RU003785"/>
    </source>
</evidence>
<feature type="site" description="Interaction with substrate tRNA" evidence="10">
    <location>
        <position position="104"/>
    </location>
</feature>
<evidence type="ECO:0000256" key="9">
    <source>
        <dbReference type="ARBA" id="ARBA00049563"/>
    </source>
</evidence>
<sequence length="326" mass="36493">MDEQMIKVIAVVGPTASGKTGLAVEIAKALDGEVVSADSMQIYKGMDIATAKPTAEEMQGVPHHLISFLEPCCAYSVADYVRDAQAVIADIHRRGRLPIVAGGTGLYVDALIKNMDFDAVLGDDSLKKQLQEELSRMGPAHMHQRLMALDPDLAVKLHPNNTGRVLRALECCILSGKSMTELQRQAVSRRPLYDCRYIGIAYRDRQLLYDRIDRRVDQMAQTGLVGEALDFYSKQSEYRTAAQAIGYKELRDYFDGEDTLQQCLENLKRRTRNYAKRQLTWFRRNPDICWITADEKTPPQIAAEAIALCREHLAGPISPTGRKAHV</sequence>
<dbReference type="HAMAP" id="MF_00185">
    <property type="entry name" value="IPP_trans"/>
    <property type="match status" value="1"/>
</dbReference>
<evidence type="ECO:0000256" key="8">
    <source>
        <dbReference type="ARBA" id="ARBA00022842"/>
    </source>
</evidence>
<evidence type="ECO:0000256" key="10">
    <source>
        <dbReference type="HAMAP-Rule" id="MF_00185"/>
    </source>
</evidence>
<dbReference type="NCBIfam" id="TIGR00174">
    <property type="entry name" value="miaA"/>
    <property type="match status" value="1"/>
</dbReference>
<keyword evidence="6 10" id="KW-0547">Nucleotide-binding</keyword>
<keyword evidence="5 10" id="KW-0819">tRNA processing</keyword>
<evidence type="ECO:0000256" key="7">
    <source>
        <dbReference type="ARBA" id="ARBA00022840"/>
    </source>
</evidence>
<evidence type="ECO:0000256" key="3">
    <source>
        <dbReference type="ARBA" id="ARBA00005842"/>
    </source>
</evidence>
<dbReference type="GO" id="GO:0005524">
    <property type="term" value="F:ATP binding"/>
    <property type="evidence" value="ECO:0007669"/>
    <property type="project" value="UniProtKB-UniRule"/>
</dbReference>
<accession>A0A1C6GYF3</accession>
<evidence type="ECO:0000256" key="12">
    <source>
        <dbReference type="RuleBase" id="RU003784"/>
    </source>
</evidence>
<dbReference type="AlphaFoldDB" id="A0A1C6GYF3"/>
<gene>
    <name evidence="10 14" type="primary">miaA</name>
    <name evidence="14" type="ORF">SAMEA3545359_00599</name>
</gene>
<dbReference type="PANTHER" id="PTHR11088">
    <property type="entry name" value="TRNA DIMETHYLALLYLTRANSFERASE"/>
    <property type="match status" value="1"/>
</dbReference>
<evidence type="ECO:0000256" key="11">
    <source>
        <dbReference type="RuleBase" id="RU003783"/>
    </source>
</evidence>
<dbReference type="GO" id="GO:0006400">
    <property type="term" value="P:tRNA modification"/>
    <property type="evidence" value="ECO:0007669"/>
    <property type="project" value="TreeGrafter"/>
</dbReference>
<reference evidence="14" key="1">
    <citation type="submission" date="2015-09" db="EMBL/GenBank/DDBJ databases">
        <authorList>
            <consortium name="Pathogen Informatics"/>
        </authorList>
    </citation>
    <scope>NUCLEOTIDE SEQUENCE</scope>
    <source>
        <strain evidence="14">2789STDY5834896</strain>
    </source>
</reference>
<protein>
    <recommendedName>
        <fullName evidence="10">tRNA dimethylallyltransferase</fullName>
        <ecNumber evidence="10">2.5.1.75</ecNumber>
    </recommendedName>
    <alternativeName>
        <fullName evidence="10">Dimethylallyl diphosphate:tRNA dimethylallyltransferase</fullName>
        <shortName evidence="10">DMAPP:tRNA dimethylallyltransferase</shortName>
        <shortName evidence="10">DMATase</shortName>
    </alternativeName>
    <alternativeName>
        <fullName evidence="10">Isopentenyl-diphosphate:tRNA isopentenyltransferase</fullName>
        <shortName evidence="10">IPP transferase</shortName>
        <shortName evidence="10">IPPT</shortName>
        <shortName evidence="10">IPTase</shortName>
    </alternativeName>
</protein>
<dbReference type="InterPro" id="IPR027417">
    <property type="entry name" value="P-loop_NTPase"/>
</dbReference>
<dbReference type="PANTHER" id="PTHR11088:SF60">
    <property type="entry name" value="TRNA DIMETHYLALLYLTRANSFERASE"/>
    <property type="match status" value="1"/>
</dbReference>
<proteinExistence type="inferred from homology"/>
<dbReference type="Gene3D" id="1.10.20.140">
    <property type="match status" value="1"/>
</dbReference>